<proteinExistence type="inferred from homology"/>
<evidence type="ECO:0000256" key="1">
    <source>
        <dbReference type="ARBA" id="ARBA00006082"/>
    </source>
</evidence>
<evidence type="ECO:0000313" key="2">
    <source>
        <dbReference type="EMBL" id="MDY0405806.1"/>
    </source>
</evidence>
<evidence type="ECO:0008006" key="4">
    <source>
        <dbReference type="Google" id="ProtNLM"/>
    </source>
</evidence>
<dbReference type="PANTHER" id="PTHR10073:SF12">
    <property type="entry name" value="DNA MISMATCH REPAIR PROTEIN MLH1"/>
    <property type="match status" value="1"/>
</dbReference>
<dbReference type="EMBL" id="JAROCA020000001">
    <property type="protein sequence ID" value="MDY0405806.1"/>
    <property type="molecule type" value="Genomic_DNA"/>
</dbReference>
<organism evidence="2 3">
    <name type="scientific">Tigheibacillus jepli</name>
    <dbReference type="NCBI Taxonomy" id="3035914"/>
    <lineage>
        <taxon>Bacteria</taxon>
        <taxon>Bacillati</taxon>
        <taxon>Bacillota</taxon>
        <taxon>Bacilli</taxon>
        <taxon>Bacillales</taxon>
        <taxon>Bacillaceae</taxon>
        <taxon>Tigheibacillus</taxon>
    </lineage>
</organism>
<evidence type="ECO:0000313" key="3">
    <source>
        <dbReference type="Proteomes" id="UP001228376"/>
    </source>
</evidence>
<dbReference type="InterPro" id="IPR038973">
    <property type="entry name" value="MutL/Mlh/Pms-like"/>
</dbReference>
<keyword evidence="3" id="KW-1185">Reference proteome</keyword>
<dbReference type="PANTHER" id="PTHR10073">
    <property type="entry name" value="DNA MISMATCH REPAIR PROTEIN MLH, PMS, MUTL"/>
    <property type="match status" value="1"/>
</dbReference>
<comment type="similarity">
    <text evidence="1">Belongs to the DNA mismatch repair MutL/HexB family.</text>
</comment>
<dbReference type="InterPro" id="IPR036890">
    <property type="entry name" value="HATPase_C_sf"/>
</dbReference>
<dbReference type="SUPFAM" id="SSF55874">
    <property type="entry name" value="ATPase domain of HSP90 chaperone/DNA topoisomerase II/histidine kinase"/>
    <property type="match status" value="1"/>
</dbReference>
<accession>A0ABU5CIM4</accession>
<comment type="caution">
    <text evidence="2">The sequence shown here is derived from an EMBL/GenBank/DDBJ whole genome shotgun (WGS) entry which is preliminary data.</text>
</comment>
<gene>
    <name evidence="2" type="ORF">P5G51_010740</name>
</gene>
<dbReference type="Gene3D" id="3.30.565.10">
    <property type="entry name" value="Histidine kinase-like ATPase, C-terminal domain"/>
    <property type="match status" value="1"/>
</dbReference>
<protein>
    <recommendedName>
        <fullName evidence="4">DNA mismatch repair protein MutL</fullName>
    </recommendedName>
</protein>
<reference evidence="2 3" key="1">
    <citation type="submission" date="2023-10" db="EMBL/GenBank/DDBJ databases">
        <title>179-bfca-hs.</title>
        <authorList>
            <person name="Miliotis G."/>
            <person name="Sengupta P."/>
            <person name="Hameed A."/>
            <person name="Chuvochina M."/>
            <person name="Mcdonagh F."/>
            <person name="Simpson A.C."/>
            <person name="Singh N.K."/>
            <person name="Rekha P.D."/>
            <person name="Raman K."/>
            <person name="Hugenholtz P."/>
            <person name="Venkateswaran K."/>
        </authorList>
    </citation>
    <scope>NUCLEOTIDE SEQUENCE [LARGE SCALE GENOMIC DNA]</scope>
    <source>
        <strain evidence="2 3">179-BFC-A-HS</strain>
    </source>
</reference>
<sequence length="67" mass="7517">MALEGGKVIAKSKCDARKGTVFTVNDLFYNTPARLKYMKTIHTELGHITDLLNRIALAHPDIRFEAT</sequence>
<dbReference type="Proteomes" id="UP001228376">
    <property type="component" value="Unassembled WGS sequence"/>
</dbReference>
<name>A0ABU5CIM4_9BACI</name>